<dbReference type="AlphaFoldDB" id="A0A0F8YPT1"/>
<feature type="domain" description="DUF547" evidence="1">
    <location>
        <begin position="2"/>
        <end position="43"/>
    </location>
</feature>
<dbReference type="PANTHER" id="PTHR46361">
    <property type="entry name" value="ELECTRON CARRIER/ PROTEIN DISULFIDE OXIDOREDUCTASE"/>
    <property type="match status" value="1"/>
</dbReference>
<proteinExistence type="predicted"/>
<evidence type="ECO:0000259" key="1">
    <source>
        <dbReference type="Pfam" id="PF04784"/>
    </source>
</evidence>
<dbReference type="EMBL" id="LAZR01068201">
    <property type="protein sequence ID" value="KKK50081.1"/>
    <property type="molecule type" value="Genomic_DNA"/>
</dbReference>
<comment type="caution">
    <text evidence="2">The sequence shown here is derived from an EMBL/GenBank/DDBJ whole genome shotgun (WGS) entry which is preliminary data.</text>
</comment>
<evidence type="ECO:0000313" key="2">
    <source>
        <dbReference type="EMBL" id="KKK50081.1"/>
    </source>
</evidence>
<dbReference type="InterPro" id="IPR006869">
    <property type="entry name" value="DUF547"/>
</dbReference>
<organism evidence="2">
    <name type="scientific">marine sediment metagenome</name>
    <dbReference type="NCBI Taxonomy" id="412755"/>
    <lineage>
        <taxon>unclassified sequences</taxon>
        <taxon>metagenomes</taxon>
        <taxon>ecological metagenomes</taxon>
    </lineage>
</organism>
<gene>
    <name evidence="2" type="ORF">LCGC14_3128600</name>
</gene>
<name>A0A0F8YPT1_9ZZZZ</name>
<reference evidence="2" key="1">
    <citation type="journal article" date="2015" name="Nature">
        <title>Complex archaea that bridge the gap between prokaryotes and eukaryotes.</title>
        <authorList>
            <person name="Spang A."/>
            <person name="Saw J.H."/>
            <person name="Jorgensen S.L."/>
            <person name="Zaremba-Niedzwiedzka K."/>
            <person name="Martijn J."/>
            <person name="Lind A.E."/>
            <person name="van Eijk R."/>
            <person name="Schleper C."/>
            <person name="Guy L."/>
            <person name="Ettema T.J."/>
        </authorList>
    </citation>
    <scope>NUCLEOTIDE SEQUENCE</scope>
</reference>
<protein>
    <recommendedName>
        <fullName evidence="1">DUF547 domain-containing protein</fullName>
    </recommendedName>
</protein>
<feature type="non-terminal residue" evidence="2">
    <location>
        <position position="1"/>
    </location>
</feature>
<dbReference type="PANTHER" id="PTHR46361:SF3">
    <property type="entry name" value="ELECTRON CARRIER_ PROTEIN DISULFIDE OXIDOREDUCTASE"/>
    <property type="match status" value="1"/>
</dbReference>
<sequence length="137" mass="16433">LFDEPRIHFAIVCASRSCANLRDEAYQANILEKQLHEQAVRFINDPSNGVRWDRDNHRLHISKIFKWFKKDFEKKDISTGSSTRSIKSSQPVLRFIRQYIRNKEAIDWIDRGRDIRVSYLPYDWHLNDKAEKPRMDN</sequence>
<dbReference type="Pfam" id="PF04784">
    <property type="entry name" value="DUF547"/>
    <property type="match status" value="1"/>
</dbReference>
<accession>A0A0F8YPT1</accession>